<organism evidence="1 2">
    <name type="scientific">Paramuricea clavata</name>
    <name type="common">Red gorgonian</name>
    <name type="synonym">Violescent sea-whip</name>
    <dbReference type="NCBI Taxonomy" id="317549"/>
    <lineage>
        <taxon>Eukaryota</taxon>
        <taxon>Metazoa</taxon>
        <taxon>Cnidaria</taxon>
        <taxon>Anthozoa</taxon>
        <taxon>Octocorallia</taxon>
        <taxon>Malacalcyonacea</taxon>
        <taxon>Plexauridae</taxon>
        <taxon>Paramuricea</taxon>
    </lineage>
</organism>
<evidence type="ECO:0000313" key="1">
    <source>
        <dbReference type="EMBL" id="CAB4009956.1"/>
    </source>
</evidence>
<dbReference type="EMBL" id="CACRXK020006632">
    <property type="protein sequence ID" value="CAB4009956.1"/>
    <property type="molecule type" value="Genomic_DNA"/>
</dbReference>
<protein>
    <submittedName>
        <fullName evidence="1">Uncharacterized protein</fullName>
    </submittedName>
</protein>
<dbReference type="OrthoDB" id="5989220at2759"/>
<comment type="caution">
    <text evidence="1">The sequence shown here is derived from an EMBL/GenBank/DDBJ whole genome shotgun (WGS) entry which is preliminary data.</text>
</comment>
<dbReference type="AlphaFoldDB" id="A0A7D9EJL6"/>
<proteinExistence type="predicted"/>
<reference evidence="1" key="1">
    <citation type="submission" date="2020-04" db="EMBL/GenBank/DDBJ databases">
        <authorList>
            <person name="Alioto T."/>
            <person name="Alioto T."/>
            <person name="Gomez Garrido J."/>
        </authorList>
    </citation>
    <scope>NUCLEOTIDE SEQUENCE</scope>
    <source>
        <strain evidence="1">A484AB</strain>
    </source>
</reference>
<name>A0A7D9EJL6_PARCT</name>
<sequence length="187" mass="21517">MVEPIQFPAEIVEHDDQIEQPIQQQDNLKGEAQTLQKALDILTKASVESILHRLLNFMASPLTEFNKYEALEMTEELQNTAHDRNHPKERYYRVVYQTVREKIEVPPLQFHALLLRLLGDKDQERVSEIVSKTFAPWQWEYDVEFDAHVIQTTLPTQAVGWVTSVGEPMVVSGEVAPTTGLDRHVTK</sequence>
<gene>
    <name evidence="1" type="ORF">PACLA_8A011455</name>
</gene>
<keyword evidence="2" id="KW-1185">Reference proteome</keyword>
<dbReference type="Proteomes" id="UP001152795">
    <property type="component" value="Unassembled WGS sequence"/>
</dbReference>
<evidence type="ECO:0000313" key="2">
    <source>
        <dbReference type="Proteomes" id="UP001152795"/>
    </source>
</evidence>
<accession>A0A7D9EJL6</accession>